<proteinExistence type="predicted"/>
<evidence type="ECO:0000256" key="1">
    <source>
        <dbReference type="SAM" id="SignalP"/>
    </source>
</evidence>
<organism evidence="2 3">
    <name type="scientific">Stachybotrys chlorohalonatus (strain IBT 40285)</name>
    <dbReference type="NCBI Taxonomy" id="1283841"/>
    <lineage>
        <taxon>Eukaryota</taxon>
        <taxon>Fungi</taxon>
        <taxon>Dikarya</taxon>
        <taxon>Ascomycota</taxon>
        <taxon>Pezizomycotina</taxon>
        <taxon>Sordariomycetes</taxon>
        <taxon>Hypocreomycetidae</taxon>
        <taxon>Hypocreales</taxon>
        <taxon>Stachybotryaceae</taxon>
        <taxon>Stachybotrys</taxon>
    </lineage>
</organism>
<protein>
    <recommendedName>
        <fullName evidence="4">Extracellular membrane protein CFEM domain-containing protein</fullName>
    </recommendedName>
</protein>
<keyword evidence="1" id="KW-0732">Signal</keyword>
<dbReference type="Proteomes" id="UP000028524">
    <property type="component" value="Unassembled WGS sequence"/>
</dbReference>
<reference evidence="2 3" key="1">
    <citation type="journal article" date="2014" name="BMC Genomics">
        <title>Comparative genome sequencing reveals chemotype-specific gene clusters in the toxigenic black mold Stachybotrys.</title>
        <authorList>
            <person name="Semeiks J."/>
            <person name="Borek D."/>
            <person name="Otwinowski Z."/>
            <person name="Grishin N.V."/>
        </authorList>
    </citation>
    <scope>NUCLEOTIDE SEQUENCE [LARGE SCALE GENOMIC DNA]</scope>
    <source>
        <strain evidence="2 3">IBT 40285</strain>
    </source>
</reference>
<feature type="chain" id="PRO_5001779654" description="Extracellular membrane protein CFEM domain-containing protein" evidence="1">
    <location>
        <begin position="19"/>
        <end position="137"/>
    </location>
</feature>
<evidence type="ECO:0008006" key="4">
    <source>
        <dbReference type="Google" id="ProtNLM"/>
    </source>
</evidence>
<keyword evidence="3" id="KW-1185">Reference proteome</keyword>
<evidence type="ECO:0000313" key="2">
    <source>
        <dbReference type="EMBL" id="KFA68051.1"/>
    </source>
</evidence>
<accession>A0A084QVR6</accession>
<feature type="signal peptide" evidence="1">
    <location>
        <begin position="1"/>
        <end position="18"/>
    </location>
</feature>
<dbReference type="InParanoid" id="A0A084QVR6"/>
<gene>
    <name evidence="2" type="ORF">S40285_10877</name>
</gene>
<name>A0A084QVR6_STAC4</name>
<sequence length="137" mass="14954">MHPIYSILLVLVPGMVLSAPQAEMAAAPVPSICNPAMPLAEFEALSMVKNLCICIADKDYDACTDKANKENKPDDIILCGVRQCQDYNWHSNFGLQHHREEIPEVFVGLEGMGQARFACVVYGDLLGIIQSANASEC</sequence>
<dbReference type="AlphaFoldDB" id="A0A084QVR6"/>
<dbReference type="HOGENOM" id="CLU_1866431_0_0_1"/>
<dbReference type="OrthoDB" id="10463160at2759"/>
<dbReference type="EMBL" id="KL660016">
    <property type="protein sequence ID" value="KFA68051.1"/>
    <property type="molecule type" value="Genomic_DNA"/>
</dbReference>
<evidence type="ECO:0000313" key="3">
    <source>
        <dbReference type="Proteomes" id="UP000028524"/>
    </source>
</evidence>